<dbReference type="InterPro" id="IPR010579">
    <property type="entry name" value="MHC_I_a_C"/>
</dbReference>
<evidence type="ECO:0000256" key="5">
    <source>
        <dbReference type="ARBA" id="ARBA00022989"/>
    </source>
</evidence>
<dbReference type="GO" id="GO:0042612">
    <property type="term" value="C:MHC class I protein complex"/>
    <property type="evidence" value="ECO:0007669"/>
    <property type="project" value="UniProtKB-KW"/>
</dbReference>
<comment type="caution">
    <text evidence="11">The sequence shown here is derived from an EMBL/GenBank/DDBJ whole genome shotgun (WGS) entry which is preliminary data.</text>
</comment>
<dbReference type="GO" id="GO:0006955">
    <property type="term" value="P:immune response"/>
    <property type="evidence" value="ECO:0007669"/>
    <property type="project" value="InterPro"/>
</dbReference>
<keyword evidence="5 8" id="KW-1133">Transmembrane helix</keyword>
<keyword evidence="4" id="KW-0391">Immunity</keyword>
<dbReference type="GO" id="GO:0009897">
    <property type="term" value="C:external side of plasma membrane"/>
    <property type="evidence" value="ECO:0007669"/>
    <property type="project" value="TreeGrafter"/>
</dbReference>
<feature type="chain" id="PRO_5029682342" description="Ig-like domain-containing protein" evidence="9">
    <location>
        <begin position="25"/>
        <end position="193"/>
    </location>
</feature>
<evidence type="ECO:0000256" key="8">
    <source>
        <dbReference type="SAM" id="Phobius"/>
    </source>
</evidence>
<dbReference type="AlphaFoldDB" id="A0A7J7EIL6"/>
<dbReference type="SUPFAM" id="SSF48726">
    <property type="entry name" value="Immunoglobulin"/>
    <property type="match status" value="1"/>
</dbReference>
<sequence length="193" mass="20876">MRAMALGTFLLLLSGTLTLTETWADPPKTRVTYHPISDREVTLRCWALGFSPAEITLTWQRDGEDLTEDTELVETRPAGDGTFQKAISCVLMVGIIASMVLFAVTVAVVAGAVFWRKKRSGYFLPTGGIRGSYTQPASSDSAQGSDMSFMADETPEGLKWEGVGAEGTGSGYGIFLFGNFEQEVGCSECHQLQ</sequence>
<reference evidence="11 12" key="1">
    <citation type="journal article" date="2020" name="Mol. Biol. Evol.">
        <title>Interspecific Gene Flow and the Evolution of Specialization in Black and White Rhinoceros.</title>
        <authorList>
            <person name="Moodley Y."/>
            <person name="Westbury M.V."/>
            <person name="Russo I.M."/>
            <person name="Gopalakrishnan S."/>
            <person name="Rakotoarivelo A."/>
            <person name="Olsen R.A."/>
            <person name="Prost S."/>
            <person name="Tunstall T."/>
            <person name="Ryder O.A."/>
            <person name="Dalen L."/>
            <person name="Bruford M.W."/>
        </authorList>
    </citation>
    <scope>NUCLEOTIDE SEQUENCE [LARGE SCALE GENOMIC DNA]</scope>
    <source>
        <strain evidence="11">SBR-YM</strain>
        <tissue evidence="11">Skin</tissue>
    </source>
</reference>
<feature type="transmembrane region" description="Helical" evidence="8">
    <location>
        <begin position="90"/>
        <end position="115"/>
    </location>
</feature>
<dbReference type="GO" id="GO:0001916">
    <property type="term" value="P:positive regulation of T cell mediated cytotoxicity"/>
    <property type="evidence" value="ECO:0007669"/>
    <property type="project" value="TreeGrafter"/>
</dbReference>
<comment type="subcellular location">
    <subcellularLocation>
        <location evidence="1">Membrane</location>
        <topology evidence="1">Single-pass membrane protein</topology>
    </subcellularLocation>
</comment>
<dbReference type="PANTHER" id="PTHR16675">
    <property type="entry name" value="MHC CLASS I-RELATED"/>
    <property type="match status" value="1"/>
</dbReference>
<evidence type="ECO:0000259" key="10">
    <source>
        <dbReference type="PROSITE" id="PS50835"/>
    </source>
</evidence>
<dbReference type="CDD" id="cd07698">
    <property type="entry name" value="IgC1_MHC_I_alpha3"/>
    <property type="match status" value="1"/>
</dbReference>
<evidence type="ECO:0000256" key="7">
    <source>
        <dbReference type="ARBA" id="ARBA00023180"/>
    </source>
</evidence>
<dbReference type="EMBL" id="JACDTQ010002860">
    <property type="protein sequence ID" value="KAF5915523.1"/>
    <property type="molecule type" value="Genomic_DNA"/>
</dbReference>
<dbReference type="Gene3D" id="2.60.40.10">
    <property type="entry name" value="Immunoglobulins"/>
    <property type="match status" value="1"/>
</dbReference>
<feature type="signal peptide" evidence="9">
    <location>
        <begin position="1"/>
        <end position="24"/>
    </location>
</feature>
<dbReference type="InterPro" id="IPR013783">
    <property type="entry name" value="Ig-like_fold"/>
</dbReference>
<dbReference type="GO" id="GO:0002486">
    <property type="term" value="P:antigen processing and presentation of endogenous peptide antigen via MHC class I via ER pathway, TAP-independent"/>
    <property type="evidence" value="ECO:0007669"/>
    <property type="project" value="TreeGrafter"/>
</dbReference>
<evidence type="ECO:0000256" key="3">
    <source>
        <dbReference type="ARBA" id="ARBA00022692"/>
    </source>
</evidence>
<protein>
    <recommendedName>
        <fullName evidence="10">Ig-like domain-containing protein</fullName>
    </recommendedName>
</protein>
<dbReference type="GO" id="GO:0002476">
    <property type="term" value="P:antigen processing and presentation of endogenous peptide antigen via MHC class Ib"/>
    <property type="evidence" value="ECO:0007669"/>
    <property type="project" value="TreeGrafter"/>
</dbReference>
<dbReference type="InterPro" id="IPR007110">
    <property type="entry name" value="Ig-like_dom"/>
</dbReference>
<dbReference type="GO" id="GO:0098553">
    <property type="term" value="C:lumenal side of endoplasmic reticulum membrane"/>
    <property type="evidence" value="ECO:0007669"/>
    <property type="project" value="UniProtKB-ARBA"/>
</dbReference>
<dbReference type="SMART" id="SM00407">
    <property type="entry name" value="IGc1"/>
    <property type="match status" value="1"/>
</dbReference>
<keyword evidence="12" id="KW-1185">Reference proteome</keyword>
<dbReference type="InterPro" id="IPR003597">
    <property type="entry name" value="Ig_C1-set"/>
</dbReference>
<dbReference type="GO" id="GO:0042605">
    <property type="term" value="F:peptide antigen binding"/>
    <property type="evidence" value="ECO:0007669"/>
    <property type="project" value="TreeGrafter"/>
</dbReference>
<evidence type="ECO:0000256" key="2">
    <source>
        <dbReference type="ARBA" id="ARBA00022451"/>
    </source>
</evidence>
<keyword evidence="3 8" id="KW-0812">Transmembrane</keyword>
<accession>A0A7J7EIL6</accession>
<keyword evidence="9" id="KW-0732">Signal</keyword>
<evidence type="ECO:0000256" key="6">
    <source>
        <dbReference type="ARBA" id="ARBA00023136"/>
    </source>
</evidence>
<dbReference type="PROSITE" id="PS50835">
    <property type="entry name" value="IG_LIKE"/>
    <property type="match status" value="1"/>
</dbReference>
<keyword evidence="2" id="KW-0490">MHC I</keyword>
<dbReference type="GO" id="GO:0005615">
    <property type="term" value="C:extracellular space"/>
    <property type="evidence" value="ECO:0007669"/>
    <property type="project" value="TreeGrafter"/>
</dbReference>
<dbReference type="Proteomes" id="UP000551758">
    <property type="component" value="Unassembled WGS sequence"/>
</dbReference>
<dbReference type="InterPro" id="IPR050208">
    <property type="entry name" value="MHC_class-I_related"/>
</dbReference>
<name>A0A7J7EIL6_DICBM</name>
<keyword evidence="6 8" id="KW-0472">Membrane</keyword>
<dbReference type="GO" id="GO:0005102">
    <property type="term" value="F:signaling receptor binding"/>
    <property type="evidence" value="ECO:0007669"/>
    <property type="project" value="TreeGrafter"/>
</dbReference>
<dbReference type="PANTHER" id="PTHR16675:SF251">
    <property type="entry name" value="HLA CLASS I HISTOCOMPATIBILITY ANTIGEN, C ALPHA CHAIN"/>
    <property type="match status" value="1"/>
</dbReference>
<evidence type="ECO:0000313" key="11">
    <source>
        <dbReference type="EMBL" id="KAF5915523.1"/>
    </source>
</evidence>
<dbReference type="Pfam" id="PF06623">
    <property type="entry name" value="MHC_I_C"/>
    <property type="match status" value="1"/>
</dbReference>
<evidence type="ECO:0000256" key="9">
    <source>
        <dbReference type="SAM" id="SignalP"/>
    </source>
</evidence>
<gene>
    <name evidence="11" type="ORF">HPG69_012687</name>
</gene>
<dbReference type="GO" id="GO:0030670">
    <property type="term" value="C:phagocytic vesicle membrane"/>
    <property type="evidence" value="ECO:0007669"/>
    <property type="project" value="UniProtKB-ARBA"/>
</dbReference>
<evidence type="ECO:0000313" key="12">
    <source>
        <dbReference type="Proteomes" id="UP000551758"/>
    </source>
</evidence>
<keyword evidence="7" id="KW-0325">Glycoprotein</keyword>
<organism evidence="11 12">
    <name type="scientific">Diceros bicornis minor</name>
    <name type="common">South-central black rhinoceros</name>
    <dbReference type="NCBI Taxonomy" id="77932"/>
    <lineage>
        <taxon>Eukaryota</taxon>
        <taxon>Metazoa</taxon>
        <taxon>Chordata</taxon>
        <taxon>Craniata</taxon>
        <taxon>Vertebrata</taxon>
        <taxon>Euteleostomi</taxon>
        <taxon>Mammalia</taxon>
        <taxon>Eutheria</taxon>
        <taxon>Laurasiatheria</taxon>
        <taxon>Perissodactyla</taxon>
        <taxon>Rhinocerotidae</taxon>
        <taxon>Diceros</taxon>
    </lineage>
</organism>
<evidence type="ECO:0000256" key="1">
    <source>
        <dbReference type="ARBA" id="ARBA00004167"/>
    </source>
</evidence>
<dbReference type="Pfam" id="PF07654">
    <property type="entry name" value="C1-set"/>
    <property type="match status" value="1"/>
</dbReference>
<proteinExistence type="predicted"/>
<dbReference type="InterPro" id="IPR036179">
    <property type="entry name" value="Ig-like_dom_sf"/>
</dbReference>
<feature type="domain" description="Ig-like" evidence="10">
    <location>
        <begin position="27"/>
        <end position="89"/>
    </location>
</feature>
<evidence type="ECO:0000256" key="4">
    <source>
        <dbReference type="ARBA" id="ARBA00022859"/>
    </source>
</evidence>